<sequence>MKHISFVGIVLGALAVLVVSLTGCDVGLGEQVDVARPRVALTSHESGEYVKGVVILSGTATDDSGVSQVQISFDRGKTFEPVDSLKKKGDGYEWTYVWDTQQIPDGRYYVVLKVFDEAGHSYETEELVFIVDNHAPVLLISSPDKAADPVQNPFNQEVTLSIHAADYSPLVAFTVDVWRSSDGTSWEHLSDYPKNFSQTASPFTYTFIPEYPSGEAQQYFRFVFTAEDKAGNTNTFFFHSDDVFSVAGKHLTVEQVKTIIEGGTVEGVTNEQLLQKAIQTFVVYFDEDGDRPLVRFLETGSELYQSGKLTIEVEDDDAIDPASLTLRWYSSTDPDNFPSTADLTLSGWDVISQDPHVTVLKETPTLYQFAYSLSDFEVDRFYKAEIEVHDAGGVSPSQTPTKVFKVIASDSQPPEITQISIDGLSNIPDSGMYYITEGDYTISFAASDNAELSSVWIKENSQEIYSQTVNQSTFNASLDLTGKPDGTYTYEIGAQDASGIVTTKVCQVVVDTTPPALEFTTVAPVSNPVPAFNGVVELSALISDGIAVEFLYYYIGPDNTPPGYTVERDIFGRATGVTGLPPAWTPYTDNKNAWNLEYDTTQLSDGTNYVGLLAVDRNGNVAVDFYTMNVDQSTDEPVITISSPSDGGFAGAGQVLSGTVADDDKVDVTSIQVRYSTDGGTTWSSWVSPDSVTGTGKNVSFTYILPDLGADGLKQIEVRGSDDPSAKLGSNPTAVTATEGPLSFTYDTTSPVVSVSEPTEGDTFDSTFVASGSVTEAHLQIVRVKMDTDSWQELTPTGSAPDYSWTYDLGASFDGLSEGAHSFTVEAVDVVGQTSAVQVTFYKDTTGPAVIFTSIQEGGNTILTSMNPVVAGSISDDYSNIASQIEYRIDGADPDPWQQAGVTGSGKTVTFSIDVSSLSDGQHDIDIRATDVLGNQTEVLDVQFRIDRAAPSLSITAPPEGTVYGTVSSGEVFTLTGTASDALLDAVSADLEGTPLSNGGSSTVWSFDVDKTLFDALSEGPHTIQVTATDLAGRSTLLTWQFVKDAQAPVISFSNINEDGSTVLQDASPVINGAVSDTYGVGSIETRIERYDYSASSWSLVEDWTSAGDPAGATVYVWSKDLGPSGLNLGAGRYRISVRATDMAQNTANQAEKSDIEFAIDQQAPQLSIDALDMYQNGDFLLTGTASDDGAVASVKIKVDDTDFSTGAVDATYDNGTGTWQVTVPTTGLSSGDHTVYVQVEDSAGKTVMLNKPFVFDSDPPAVTILEPASQTRVNGEVTIRGTASDNVAVSTVEYRFGKNATTWQTSGLSGLYSWSYTFAQIESYANDTYATEIDPATGNPQSGTNVWALPFQVRVTDVAGNAYEELSYELWIDPDMDTPLVYITSHSNNQTVGGTVRLAGYATDDDWVYDVEYRVDPTGTGSGFGSWTSANRIGAGTQVNWYVNLNEDGSLNPPPGEINEVLVEVRAVDSKDNGLSRGIEGDVASIRLRFDSNVPVIEDVEVLKADSTRVPYTAGERVAGTFTVEAVMRDEGGLSKIEWRGEGTTLFTDVLSDPTVVTTPPEVGASEIRAGVKYLITSVGTTDFTAIGASSNEVGITFTATGSGTGTGTAYMAVTPPLVPATELVAGEAYAIFDPGTTDWTAAGAPDNSIGTPFVATGAGTGDGIAFRIVAATELAVGEIYRIYEPGATDWTAVGAPDNNAGTTFTATGAGSGDGFAIEPEKLSFVYRFHLQLDSTTLNSGAYDATSGFYQLDLRVTDNASPTPYMSQQSLNLQIDNYYPAGEYLASPNAATAEYYIQGRAWDSGTGSGPIQGIGAVVLYFERDGSFIDLAGGAGSWTTRYVKDESAGGTYQDVTFPADTASGIWVDTNEIGVDIDGDGYVEGFSTDGIYKNWYAIYDTTVLADGPVTLHYVVIDGAGNATHYTQDLYIQNNIPQIDGVVIGTDLDNSGTIDPSETKLYNTNYETTGFTVRNNYLQFQINASSGNGQLHYRVGYVTGTTSVPASSLVRGGVYTIETVGDTDWTKLGAPANQAGITFVATGPGTGSGTAISYTTTELNATLTSNVVDVTDFTSIPDSSAPNDRQFIIKVYDSTVPAGGEDEQLASAVLVGLTVDNTDEAAPEIAVADMGQTYTIAEAYADRVLQAVDAYEDNIVTSADGTRHGYVQYAAASSDTDADVSGKVIFMGKAYDNQNMNRIRVQITGYDGGNGVGQPFDIAVASGGTLVSANGATIADVEAGTAAWAFEIAPGSESLTVDNGHVINWRFAWNTATVQNVAQDDVTLTFNVEDSAGNTGTAVSYTVDVRPYITDVQRDPANFNTYRSRYGWYSLRRGETVVVRGFNLYNSTADTVSFGGASVNLPSSATTTSFSVTVPTSAVSGAITLTVNGLEALNNINDNTEPYNQEYDPADPRSALWTDDRYAHIWQSNDTTGTFDSGYFPESDTPVHPAMTIDPSTGTLYASWSHYASCRVYRAAIDDGARTTVFRIYDPSEHTDIDYGVRPVIAYNANYYDGASTYGGLYVWDPQAPYQFTSGGVNDYFYEGENMGHDHYLMQFINERVVTVGDNIHVSYYDTETKALKYMYIQSGDTSTAEHSWVNLDGGSDGDDTQVVSTGRVSAAGEFSAIDVTPAGYPVIAYYDISRQTVRIARATSTTPTTAADWVLQDVIGTSDPNYRYSGKYISMRIDSQGYVHLAFFRVSTGDLIYMKSTNNPQDGTTAYTFGPTVVVDSEGSVGIWADISLTDDDRPVITYLDFSLVNTFDGLKMAFYDPALERESGDVAGEPDTSDGWETMYAALGYDIDNKRLSMEYDTNDHNAWWAAIGYASSDYYRVAYYVK</sequence>
<feature type="domain" description="Ig-like" evidence="2">
    <location>
        <begin position="910"/>
        <end position="958"/>
    </location>
</feature>
<dbReference type="InterPro" id="IPR022038">
    <property type="entry name" value="Ig-like_bact"/>
</dbReference>
<dbReference type="KEGG" id="sta:STHERM_c01520"/>
<accession>E0RNC8</accession>
<dbReference type="InterPro" id="IPR013783">
    <property type="entry name" value="Ig-like_fold"/>
</dbReference>
<dbReference type="PaxDb" id="665571-STHERM_c01520"/>
<feature type="domain" description="Ig-like" evidence="1">
    <location>
        <begin position="185"/>
        <end position="236"/>
    </location>
</feature>
<dbReference type="Gene3D" id="2.60.40.10">
    <property type="entry name" value="Immunoglobulins"/>
    <property type="match status" value="8"/>
</dbReference>
<evidence type="ECO:0000313" key="3">
    <source>
        <dbReference type="EMBL" id="ADN01128.1"/>
    </source>
</evidence>
<evidence type="ECO:0000259" key="2">
    <source>
        <dbReference type="Pfam" id="PF13750"/>
    </source>
</evidence>
<organism evidence="3 4">
    <name type="scientific">Winmispira thermophila (strain ATCC 49972 / DSM 6192 / RI 19.B1)</name>
    <name type="common">Spirochaeta thermophila</name>
    <dbReference type="NCBI Taxonomy" id="665571"/>
    <lineage>
        <taxon>Bacteria</taxon>
        <taxon>Pseudomonadati</taxon>
        <taxon>Spirochaetota</taxon>
        <taxon>Spirochaetia</taxon>
        <taxon>Winmispirales</taxon>
        <taxon>Winmispiraceae</taxon>
        <taxon>Winmispira</taxon>
    </lineage>
</organism>
<protein>
    <recommendedName>
        <fullName evidence="1 2">Ig-like domain-containing protein</fullName>
    </recommendedName>
</protein>
<evidence type="ECO:0000259" key="1">
    <source>
        <dbReference type="Pfam" id="PF12245"/>
    </source>
</evidence>
<dbReference type="Pfam" id="PF12245">
    <property type="entry name" value="Big_3_2"/>
    <property type="match status" value="1"/>
</dbReference>
<dbReference type="eggNOG" id="COG3420">
    <property type="taxonomic scope" value="Bacteria"/>
</dbReference>
<gene>
    <name evidence="3" type="ordered locus">STHERM_c01520</name>
</gene>
<proteinExistence type="predicted"/>
<dbReference type="Proteomes" id="UP000001296">
    <property type="component" value="Chromosome"/>
</dbReference>
<reference evidence="3 4" key="2">
    <citation type="journal article" date="2010" name="J. Bacteriol.">
        <title>Genome sequence of the polysaccharide-degrading, thermophilic anaerobe Spirochaeta thermophila DSM 6192.</title>
        <authorList>
            <person name="Angelov A."/>
            <person name="Liebl S."/>
            <person name="Ballschmiter M."/>
            <person name="Bomeke M."/>
            <person name="Lehmann R."/>
            <person name="Liesegang H."/>
            <person name="Daniel R."/>
            <person name="Liebl W."/>
        </authorList>
    </citation>
    <scope>NUCLEOTIDE SEQUENCE [LARGE SCALE GENOMIC DNA]</scope>
    <source>
        <strain evidence="4">ATCC 49972 / DSM 6192 / RI 19.B1</strain>
    </source>
</reference>
<reference key="1">
    <citation type="submission" date="2009-08" db="EMBL/GenBank/DDBJ databases">
        <title>The genome sequence of Spirochaeta thermophila DSM6192.</title>
        <authorList>
            <person name="Angelov A."/>
            <person name="Mientus M."/>
            <person name="Wittenberg S."/>
            <person name="Lehmann R."/>
            <person name="Liesegang H."/>
            <person name="Daniel R."/>
            <person name="Liebl W."/>
        </authorList>
    </citation>
    <scope>NUCLEOTIDE SEQUENCE</scope>
    <source>
        <strain>DSM 6192</strain>
    </source>
</reference>
<dbReference type="EMBL" id="CP001698">
    <property type="protein sequence ID" value="ADN01128.1"/>
    <property type="molecule type" value="Genomic_DNA"/>
</dbReference>
<name>E0RNC8_WINT6</name>
<evidence type="ECO:0000313" key="4">
    <source>
        <dbReference type="Proteomes" id="UP000001296"/>
    </source>
</evidence>
<dbReference type="PROSITE" id="PS51257">
    <property type="entry name" value="PROKAR_LIPOPROTEIN"/>
    <property type="match status" value="1"/>
</dbReference>
<dbReference type="HOGENOM" id="CLU_225345_0_0_12"/>
<dbReference type="Pfam" id="PF13750">
    <property type="entry name" value="Big_3_3"/>
    <property type="match status" value="1"/>
</dbReference>
<dbReference type="Pfam" id="PF17957">
    <property type="entry name" value="Big_7"/>
    <property type="match status" value="3"/>
</dbReference>